<gene>
    <name evidence="8" type="ORF">DFH94DRAFT_666068</name>
</gene>
<evidence type="ECO:0000256" key="5">
    <source>
        <dbReference type="ARBA" id="ARBA00023002"/>
    </source>
</evidence>
<dbReference type="CDD" id="cd11065">
    <property type="entry name" value="CYP64-like"/>
    <property type="match status" value="1"/>
</dbReference>
<dbReference type="InterPro" id="IPR001128">
    <property type="entry name" value="Cyt_P450"/>
</dbReference>
<protein>
    <submittedName>
        <fullName evidence="8">Cytochrome P450</fullName>
    </submittedName>
</protein>
<feature type="non-terminal residue" evidence="8">
    <location>
        <position position="345"/>
    </location>
</feature>
<dbReference type="PANTHER" id="PTHR46300">
    <property type="entry name" value="P450, PUTATIVE (EUROFUNG)-RELATED-RELATED"/>
    <property type="match status" value="1"/>
</dbReference>
<evidence type="ECO:0000313" key="9">
    <source>
        <dbReference type="Proteomes" id="UP000759537"/>
    </source>
</evidence>
<dbReference type="OrthoDB" id="2789670at2759"/>
<dbReference type="GO" id="GO:0004497">
    <property type="term" value="F:monooxygenase activity"/>
    <property type="evidence" value="ECO:0007669"/>
    <property type="project" value="UniProtKB-KW"/>
</dbReference>
<dbReference type="InterPro" id="IPR050364">
    <property type="entry name" value="Cytochrome_P450_fung"/>
</dbReference>
<evidence type="ECO:0000256" key="4">
    <source>
        <dbReference type="ARBA" id="ARBA00022723"/>
    </source>
</evidence>
<dbReference type="AlphaFoldDB" id="A0A9P5MXY5"/>
<keyword evidence="9" id="KW-1185">Reference proteome</keyword>
<keyword evidence="7" id="KW-0503">Monooxygenase</keyword>
<evidence type="ECO:0000256" key="7">
    <source>
        <dbReference type="ARBA" id="ARBA00023033"/>
    </source>
</evidence>
<dbReference type="Proteomes" id="UP000759537">
    <property type="component" value="Unassembled WGS sequence"/>
</dbReference>
<sequence>MGSHVIILNSIKAAHDLLDKRSTIYSDRFLTYPPRLNMEFLIGVLTYGPAWRHLRREFHINFLPTEMEVFRPLEQRAVHRLLRNFLSSPHNFSKHLRHMAGQIILSVAYGIDVCPEGDDPYVEEAEKVLYALKIGSTPEAALFDMIPWLLHVPSWFPGASLKRRARKWRLVVDNALQTTHDKVKGELASGTAAPSVAASMISKLDENSTELDLLAAKGVPGTMYMAGADTTVTALETFILAMTLYPEVQRKAQAEIDSVVGNSRLPDYSDQDALPYVQAVLKEVLRWHPVTPLSVPHKVIKSDIYEGHFIPTGSAVIPNVWGMLHDPNIFTEPDRFYPERWFSPN</sequence>
<organism evidence="8 9">
    <name type="scientific">Russula ochroleuca</name>
    <dbReference type="NCBI Taxonomy" id="152965"/>
    <lineage>
        <taxon>Eukaryota</taxon>
        <taxon>Fungi</taxon>
        <taxon>Dikarya</taxon>
        <taxon>Basidiomycota</taxon>
        <taxon>Agaricomycotina</taxon>
        <taxon>Agaricomycetes</taxon>
        <taxon>Russulales</taxon>
        <taxon>Russulaceae</taxon>
        <taxon>Russula</taxon>
    </lineage>
</organism>
<dbReference type="SUPFAM" id="SSF48264">
    <property type="entry name" value="Cytochrome P450"/>
    <property type="match status" value="1"/>
</dbReference>
<name>A0A9P5MXY5_9AGAM</name>
<keyword evidence="3" id="KW-0349">Heme</keyword>
<dbReference type="InterPro" id="IPR036396">
    <property type="entry name" value="Cyt_P450_sf"/>
</dbReference>
<dbReference type="GO" id="GO:0016705">
    <property type="term" value="F:oxidoreductase activity, acting on paired donors, with incorporation or reduction of molecular oxygen"/>
    <property type="evidence" value="ECO:0007669"/>
    <property type="project" value="InterPro"/>
</dbReference>
<keyword evidence="6" id="KW-0408">Iron</keyword>
<dbReference type="GO" id="GO:0005506">
    <property type="term" value="F:iron ion binding"/>
    <property type="evidence" value="ECO:0007669"/>
    <property type="project" value="InterPro"/>
</dbReference>
<dbReference type="PANTHER" id="PTHR46300:SF7">
    <property type="entry name" value="P450, PUTATIVE (EUROFUNG)-RELATED"/>
    <property type="match status" value="1"/>
</dbReference>
<evidence type="ECO:0000256" key="3">
    <source>
        <dbReference type="ARBA" id="ARBA00022617"/>
    </source>
</evidence>
<accession>A0A9P5MXY5</accession>
<evidence type="ECO:0000256" key="2">
    <source>
        <dbReference type="ARBA" id="ARBA00010617"/>
    </source>
</evidence>
<evidence type="ECO:0000256" key="1">
    <source>
        <dbReference type="ARBA" id="ARBA00001971"/>
    </source>
</evidence>
<dbReference type="Gene3D" id="1.10.630.10">
    <property type="entry name" value="Cytochrome P450"/>
    <property type="match status" value="1"/>
</dbReference>
<proteinExistence type="inferred from homology"/>
<reference evidence="8" key="2">
    <citation type="journal article" date="2020" name="Nat. Commun.">
        <title>Large-scale genome sequencing of mycorrhizal fungi provides insights into the early evolution of symbiotic traits.</title>
        <authorList>
            <person name="Miyauchi S."/>
            <person name="Kiss E."/>
            <person name="Kuo A."/>
            <person name="Drula E."/>
            <person name="Kohler A."/>
            <person name="Sanchez-Garcia M."/>
            <person name="Morin E."/>
            <person name="Andreopoulos B."/>
            <person name="Barry K.W."/>
            <person name="Bonito G."/>
            <person name="Buee M."/>
            <person name="Carver A."/>
            <person name="Chen C."/>
            <person name="Cichocki N."/>
            <person name="Clum A."/>
            <person name="Culley D."/>
            <person name="Crous P.W."/>
            <person name="Fauchery L."/>
            <person name="Girlanda M."/>
            <person name="Hayes R.D."/>
            <person name="Keri Z."/>
            <person name="LaButti K."/>
            <person name="Lipzen A."/>
            <person name="Lombard V."/>
            <person name="Magnuson J."/>
            <person name="Maillard F."/>
            <person name="Murat C."/>
            <person name="Nolan M."/>
            <person name="Ohm R.A."/>
            <person name="Pangilinan J."/>
            <person name="Pereira M.F."/>
            <person name="Perotto S."/>
            <person name="Peter M."/>
            <person name="Pfister S."/>
            <person name="Riley R."/>
            <person name="Sitrit Y."/>
            <person name="Stielow J.B."/>
            <person name="Szollosi G."/>
            <person name="Zifcakova L."/>
            <person name="Stursova M."/>
            <person name="Spatafora J.W."/>
            <person name="Tedersoo L."/>
            <person name="Vaario L.M."/>
            <person name="Yamada A."/>
            <person name="Yan M."/>
            <person name="Wang P."/>
            <person name="Xu J."/>
            <person name="Bruns T."/>
            <person name="Baldrian P."/>
            <person name="Vilgalys R."/>
            <person name="Dunand C."/>
            <person name="Henrissat B."/>
            <person name="Grigoriev I.V."/>
            <person name="Hibbett D."/>
            <person name="Nagy L.G."/>
            <person name="Martin F.M."/>
        </authorList>
    </citation>
    <scope>NUCLEOTIDE SEQUENCE</scope>
    <source>
        <strain evidence="8">Prilba</strain>
    </source>
</reference>
<dbReference type="GO" id="GO:0020037">
    <property type="term" value="F:heme binding"/>
    <property type="evidence" value="ECO:0007669"/>
    <property type="project" value="InterPro"/>
</dbReference>
<comment type="cofactor">
    <cofactor evidence="1">
        <name>heme</name>
        <dbReference type="ChEBI" id="CHEBI:30413"/>
    </cofactor>
</comment>
<keyword evidence="5" id="KW-0560">Oxidoreductase</keyword>
<evidence type="ECO:0000256" key="6">
    <source>
        <dbReference type="ARBA" id="ARBA00023004"/>
    </source>
</evidence>
<reference evidence="8" key="1">
    <citation type="submission" date="2019-10" db="EMBL/GenBank/DDBJ databases">
        <authorList>
            <consortium name="DOE Joint Genome Institute"/>
            <person name="Kuo A."/>
            <person name="Miyauchi S."/>
            <person name="Kiss E."/>
            <person name="Drula E."/>
            <person name="Kohler A."/>
            <person name="Sanchez-Garcia M."/>
            <person name="Andreopoulos B."/>
            <person name="Barry K.W."/>
            <person name="Bonito G."/>
            <person name="Buee M."/>
            <person name="Carver A."/>
            <person name="Chen C."/>
            <person name="Cichocki N."/>
            <person name="Clum A."/>
            <person name="Culley D."/>
            <person name="Crous P.W."/>
            <person name="Fauchery L."/>
            <person name="Girlanda M."/>
            <person name="Hayes R."/>
            <person name="Keri Z."/>
            <person name="LaButti K."/>
            <person name="Lipzen A."/>
            <person name="Lombard V."/>
            <person name="Magnuson J."/>
            <person name="Maillard F."/>
            <person name="Morin E."/>
            <person name="Murat C."/>
            <person name="Nolan M."/>
            <person name="Ohm R."/>
            <person name="Pangilinan J."/>
            <person name="Pereira M."/>
            <person name="Perotto S."/>
            <person name="Peter M."/>
            <person name="Riley R."/>
            <person name="Sitrit Y."/>
            <person name="Stielow B."/>
            <person name="Szollosi G."/>
            <person name="Zifcakova L."/>
            <person name="Stursova M."/>
            <person name="Spatafora J.W."/>
            <person name="Tedersoo L."/>
            <person name="Vaario L.-M."/>
            <person name="Yamada A."/>
            <person name="Yan M."/>
            <person name="Wang P."/>
            <person name="Xu J."/>
            <person name="Bruns T."/>
            <person name="Baldrian P."/>
            <person name="Vilgalys R."/>
            <person name="Henrissat B."/>
            <person name="Grigoriev I.V."/>
            <person name="Hibbett D."/>
            <person name="Nagy L.G."/>
            <person name="Martin F.M."/>
        </authorList>
    </citation>
    <scope>NUCLEOTIDE SEQUENCE</scope>
    <source>
        <strain evidence="8">Prilba</strain>
    </source>
</reference>
<comment type="similarity">
    <text evidence="2">Belongs to the cytochrome P450 family.</text>
</comment>
<comment type="caution">
    <text evidence="8">The sequence shown here is derived from an EMBL/GenBank/DDBJ whole genome shotgun (WGS) entry which is preliminary data.</text>
</comment>
<dbReference type="Pfam" id="PF00067">
    <property type="entry name" value="p450"/>
    <property type="match status" value="1"/>
</dbReference>
<dbReference type="EMBL" id="WHVB01000006">
    <property type="protein sequence ID" value="KAF8481590.1"/>
    <property type="molecule type" value="Genomic_DNA"/>
</dbReference>
<keyword evidence="4" id="KW-0479">Metal-binding</keyword>
<evidence type="ECO:0000313" key="8">
    <source>
        <dbReference type="EMBL" id="KAF8481590.1"/>
    </source>
</evidence>